<dbReference type="SUPFAM" id="SSF53187">
    <property type="entry name" value="Zn-dependent exopeptidases"/>
    <property type="match status" value="1"/>
</dbReference>
<comment type="cofactor">
    <cofactor evidence="1">
        <name>Zn(2+)</name>
        <dbReference type="ChEBI" id="CHEBI:29105"/>
    </cofactor>
</comment>
<evidence type="ECO:0000256" key="2">
    <source>
        <dbReference type="SAM" id="MobiDB-lite"/>
    </source>
</evidence>
<name>A0A815A9A8_9BILA</name>
<evidence type="ECO:0000256" key="1">
    <source>
        <dbReference type="ARBA" id="ARBA00001947"/>
    </source>
</evidence>
<feature type="region of interest" description="Disordered" evidence="2">
    <location>
        <begin position="34"/>
        <end position="85"/>
    </location>
</feature>
<reference evidence="3" key="1">
    <citation type="submission" date="2021-02" db="EMBL/GenBank/DDBJ databases">
        <authorList>
            <person name="Nowell W R."/>
        </authorList>
    </citation>
    <scope>NUCLEOTIDE SEQUENCE</scope>
</reference>
<dbReference type="Gene3D" id="3.40.630.10">
    <property type="entry name" value="Zn peptidases"/>
    <property type="match status" value="1"/>
</dbReference>
<dbReference type="PANTHER" id="PTHR12756">
    <property type="entry name" value="CYTOSOLIC CARBOXYPEPTIDASE"/>
    <property type="match status" value="1"/>
</dbReference>
<dbReference type="AlphaFoldDB" id="A0A815A9A8"/>
<dbReference type="InterPro" id="IPR050821">
    <property type="entry name" value="Cytosolic_carboxypeptidase"/>
</dbReference>
<gene>
    <name evidence="3" type="ORF">VCS650_LOCUS28435</name>
</gene>
<comment type="caution">
    <text evidence="3">The sequence shown here is derived from an EMBL/GenBank/DDBJ whole genome shotgun (WGS) entry which is preliminary data.</text>
</comment>
<proteinExistence type="predicted"/>
<dbReference type="OrthoDB" id="10253041at2759"/>
<feature type="region of interest" description="Disordered" evidence="2">
    <location>
        <begin position="474"/>
        <end position="497"/>
    </location>
</feature>
<evidence type="ECO:0000313" key="4">
    <source>
        <dbReference type="Proteomes" id="UP000663891"/>
    </source>
</evidence>
<feature type="compositionally biased region" description="Polar residues" evidence="2">
    <location>
        <begin position="259"/>
        <end position="280"/>
    </location>
</feature>
<evidence type="ECO:0008006" key="5">
    <source>
        <dbReference type="Google" id="ProtNLM"/>
    </source>
</evidence>
<dbReference type="Proteomes" id="UP000663891">
    <property type="component" value="Unassembled WGS sequence"/>
</dbReference>
<evidence type="ECO:0000313" key="3">
    <source>
        <dbReference type="EMBL" id="CAF1252909.1"/>
    </source>
</evidence>
<organism evidence="3 4">
    <name type="scientific">Adineta steineri</name>
    <dbReference type="NCBI Taxonomy" id="433720"/>
    <lineage>
        <taxon>Eukaryota</taxon>
        <taxon>Metazoa</taxon>
        <taxon>Spiralia</taxon>
        <taxon>Gnathifera</taxon>
        <taxon>Rotifera</taxon>
        <taxon>Eurotatoria</taxon>
        <taxon>Bdelloidea</taxon>
        <taxon>Adinetida</taxon>
        <taxon>Adinetidae</taxon>
        <taxon>Adineta</taxon>
    </lineage>
</organism>
<accession>A0A815A9A8</accession>
<dbReference type="PANTHER" id="PTHR12756:SF12">
    <property type="entry name" value="CYTOSOLIC CARBOXYPEPTIDASE-LIKE PROTEIN 5"/>
    <property type="match status" value="1"/>
</dbReference>
<sequence length="533" mass="59817">MTTEIDDIDIQRASPYAFHYVNENLELHRDLFPVVNDDDDEDEGNLGNQMKGNEGSDDEDDMFSSGQNNENGVHEPKSPHLSNPDFLKISPYESGIAYYLDLHGHASKKGCFIYGNHLPDDEQHTDNILFPKLISLNSPHFEYDNCLSKEGSGRVALNKHFAILHSYTLECSYAVGKSCNAIPPAENESHGGRVSPPTPCSLPPKFTVEHYRDVGKACALAAIDILPARNPFTRVTHSTFKTLHTLRDYLKHQIRQQRNKMGNSRTNASQISSVTNNRAKQQQQYLTRVTHTYRTTNNTNNLVTTTQQQQISSTFSNTFSGPPSTVRITRTASNNQLNRASETNFNQQTSSRLKLTYDNRRYSNTEYKRTSQPTMNSNLKVTPKLSLVEVVSLPPAHLILQQQVSSPSRLQQQHSSSSPQFVIPSSSVLDPLVLGRYRPAPLPPPPTTTTNRNTLPRNAVSLNALPFNQQNKTVTRGRLPNTGVKGPLSTRTSKMRQQSLAPFDIQQSIVPYPSTSFIYRHLLNTDLPPVFFE</sequence>
<feature type="region of interest" description="Disordered" evidence="2">
    <location>
        <begin position="258"/>
        <end position="280"/>
    </location>
</feature>
<protein>
    <recommendedName>
        <fullName evidence="5">Cytosolic carboxypeptidase-like protein 5</fullName>
    </recommendedName>
</protein>
<dbReference type="EMBL" id="CAJNON010000419">
    <property type="protein sequence ID" value="CAF1252909.1"/>
    <property type="molecule type" value="Genomic_DNA"/>
</dbReference>